<dbReference type="InterPro" id="IPR032675">
    <property type="entry name" value="LRR_dom_sf"/>
</dbReference>
<evidence type="ECO:0000256" key="1">
    <source>
        <dbReference type="SAM" id="Coils"/>
    </source>
</evidence>
<organism evidence="2 3">
    <name type="scientific">Cylindrobasidium torrendii FP15055 ss-10</name>
    <dbReference type="NCBI Taxonomy" id="1314674"/>
    <lineage>
        <taxon>Eukaryota</taxon>
        <taxon>Fungi</taxon>
        <taxon>Dikarya</taxon>
        <taxon>Basidiomycota</taxon>
        <taxon>Agaricomycotina</taxon>
        <taxon>Agaricomycetes</taxon>
        <taxon>Agaricomycetidae</taxon>
        <taxon>Agaricales</taxon>
        <taxon>Marasmiineae</taxon>
        <taxon>Physalacriaceae</taxon>
        <taxon>Cylindrobasidium</taxon>
    </lineage>
</organism>
<dbReference type="Proteomes" id="UP000054007">
    <property type="component" value="Unassembled WGS sequence"/>
</dbReference>
<dbReference type="Gene3D" id="3.80.10.10">
    <property type="entry name" value="Ribonuclease Inhibitor"/>
    <property type="match status" value="1"/>
</dbReference>
<dbReference type="AlphaFoldDB" id="A0A0D7AYT4"/>
<feature type="coiled-coil region" evidence="1">
    <location>
        <begin position="14"/>
        <end position="41"/>
    </location>
</feature>
<gene>
    <name evidence="2" type="ORF">CYLTODRAFT_426146</name>
</gene>
<keyword evidence="3" id="KW-1185">Reference proteome</keyword>
<evidence type="ECO:0000313" key="2">
    <source>
        <dbReference type="EMBL" id="KIY63377.1"/>
    </source>
</evidence>
<dbReference type="STRING" id="1314674.A0A0D7AYT4"/>
<sequence>MAISRGGGRLSLAEKNVRLRLESLRQQRSEYEVNLYMTQERRARIVQAIQDNRITAMAYRTAKFSPIQWLPKEILLLIFEHACAAVDTIKFPIQPEDDDHYFTPYLLASICKYWRDLSIASSILWVRLSRNTTPCLYSFRLGFFPRLPLLTLQERAFSTGPTSLRVCLAGNNSHPQEGSFAHNSVDLNDPAFSAVRSLSIYNDGSYRVSQNLPRDFHHLQINHIAIRKSEYWSMFKVNRKHVRTLWLQAYPFLHSIQAACLHFDYVPEMVFQDCGFMLKAGGSQSAPICYAQSVELSECDNAHALFEAFAFPNLKSFALTNASRSHTNSREICLPPDALENMCPQLEKLRLEDVVMTDAVLLDILRCAKGLKRLSIIDARELYPYRPTLTEFLLVELQEGLCPHLESIELVFNPDYGVDVELLMEMLEGRAWAGSLRAVVIGFRDGVEMEARAIARLRALRSTGVTASLW</sequence>
<evidence type="ECO:0000313" key="3">
    <source>
        <dbReference type="Proteomes" id="UP000054007"/>
    </source>
</evidence>
<protein>
    <recommendedName>
        <fullName evidence="4">F-box domain-containing protein</fullName>
    </recommendedName>
</protein>
<reference evidence="2 3" key="1">
    <citation type="journal article" date="2015" name="Fungal Genet. Biol.">
        <title>Evolution of novel wood decay mechanisms in Agaricales revealed by the genome sequences of Fistulina hepatica and Cylindrobasidium torrendii.</title>
        <authorList>
            <person name="Floudas D."/>
            <person name="Held B.W."/>
            <person name="Riley R."/>
            <person name="Nagy L.G."/>
            <person name="Koehler G."/>
            <person name="Ransdell A.S."/>
            <person name="Younus H."/>
            <person name="Chow J."/>
            <person name="Chiniquy J."/>
            <person name="Lipzen A."/>
            <person name="Tritt A."/>
            <person name="Sun H."/>
            <person name="Haridas S."/>
            <person name="LaButti K."/>
            <person name="Ohm R.A."/>
            <person name="Kues U."/>
            <person name="Blanchette R.A."/>
            <person name="Grigoriev I.V."/>
            <person name="Minto R.E."/>
            <person name="Hibbett D.S."/>
        </authorList>
    </citation>
    <scope>NUCLEOTIDE SEQUENCE [LARGE SCALE GENOMIC DNA]</scope>
    <source>
        <strain evidence="2 3">FP15055 ss-10</strain>
    </source>
</reference>
<evidence type="ECO:0008006" key="4">
    <source>
        <dbReference type="Google" id="ProtNLM"/>
    </source>
</evidence>
<dbReference type="EMBL" id="KN880700">
    <property type="protein sequence ID" value="KIY63377.1"/>
    <property type="molecule type" value="Genomic_DNA"/>
</dbReference>
<dbReference type="OrthoDB" id="2973282at2759"/>
<accession>A0A0D7AYT4</accession>
<dbReference type="SUPFAM" id="SSF52047">
    <property type="entry name" value="RNI-like"/>
    <property type="match status" value="1"/>
</dbReference>
<proteinExistence type="predicted"/>
<name>A0A0D7AYT4_9AGAR</name>
<keyword evidence="1" id="KW-0175">Coiled coil</keyword>